<dbReference type="Proteomes" id="UP001417504">
    <property type="component" value="Unassembled WGS sequence"/>
</dbReference>
<gene>
    <name evidence="2" type="ORF">Sjap_015081</name>
</gene>
<dbReference type="Pfam" id="PF09117">
    <property type="entry name" value="MiAMP1"/>
    <property type="match status" value="1"/>
</dbReference>
<feature type="signal peptide" evidence="1">
    <location>
        <begin position="1"/>
        <end position="28"/>
    </location>
</feature>
<dbReference type="EMBL" id="JBBNAE010000006">
    <property type="protein sequence ID" value="KAK9116134.1"/>
    <property type="molecule type" value="Genomic_DNA"/>
</dbReference>
<evidence type="ECO:0000313" key="3">
    <source>
        <dbReference type="Proteomes" id="UP001417504"/>
    </source>
</evidence>
<organism evidence="2 3">
    <name type="scientific">Stephania japonica</name>
    <dbReference type="NCBI Taxonomy" id="461633"/>
    <lineage>
        <taxon>Eukaryota</taxon>
        <taxon>Viridiplantae</taxon>
        <taxon>Streptophyta</taxon>
        <taxon>Embryophyta</taxon>
        <taxon>Tracheophyta</taxon>
        <taxon>Spermatophyta</taxon>
        <taxon>Magnoliopsida</taxon>
        <taxon>Ranunculales</taxon>
        <taxon>Menispermaceae</taxon>
        <taxon>Menispermoideae</taxon>
        <taxon>Cissampelideae</taxon>
        <taxon>Stephania</taxon>
    </lineage>
</organism>
<protein>
    <recommendedName>
        <fullName evidence="4">Antimicrobial peptide 1</fullName>
    </recommendedName>
</protein>
<keyword evidence="3" id="KW-1185">Reference proteome</keyword>
<dbReference type="InterPro" id="IPR011024">
    <property type="entry name" value="G_crystallin-like"/>
</dbReference>
<dbReference type="GO" id="GO:0006952">
    <property type="term" value="P:defense response"/>
    <property type="evidence" value="ECO:0007669"/>
    <property type="project" value="InterPro"/>
</dbReference>
<dbReference type="Gene3D" id="2.60.20.30">
    <property type="match status" value="1"/>
</dbReference>
<feature type="chain" id="PRO_5042944931" description="Antimicrobial peptide 1" evidence="1">
    <location>
        <begin position="29"/>
        <end position="159"/>
    </location>
</feature>
<keyword evidence="1" id="KW-0732">Signal</keyword>
<sequence>MALCKPSVLAKIVMVVVLAALVSDVANASTLTVWRGPGCSGPSQRYSRCGCYRIMYQGGYSFQYTRGQPAWMYMSPNCRGNPVRRFGASARSCSRFPWTYVSMRWLIHSSFYQSVCVPLRVTTLFVHFSIFARVHSLHALCSCPTLICSAQPASFPLHS</sequence>
<evidence type="ECO:0000313" key="2">
    <source>
        <dbReference type="EMBL" id="KAK9116134.1"/>
    </source>
</evidence>
<evidence type="ECO:0008006" key="4">
    <source>
        <dbReference type="Google" id="ProtNLM"/>
    </source>
</evidence>
<dbReference type="InterPro" id="IPR015201">
    <property type="entry name" value="Antimicrobial_MiAMP1"/>
</dbReference>
<dbReference type="SUPFAM" id="SSF49695">
    <property type="entry name" value="gamma-Crystallin-like"/>
    <property type="match status" value="1"/>
</dbReference>
<dbReference type="GO" id="GO:0045926">
    <property type="term" value="P:negative regulation of growth"/>
    <property type="evidence" value="ECO:0007669"/>
    <property type="project" value="InterPro"/>
</dbReference>
<name>A0AAP0IIG5_9MAGN</name>
<accession>A0AAP0IIG5</accession>
<reference evidence="2 3" key="1">
    <citation type="submission" date="2024-01" db="EMBL/GenBank/DDBJ databases">
        <title>Genome assemblies of Stephania.</title>
        <authorList>
            <person name="Yang L."/>
        </authorList>
    </citation>
    <scope>NUCLEOTIDE SEQUENCE [LARGE SCALE GENOMIC DNA]</scope>
    <source>
        <strain evidence="2">QJT</strain>
        <tissue evidence="2">Leaf</tissue>
    </source>
</reference>
<comment type="caution">
    <text evidence="2">The sequence shown here is derived from an EMBL/GenBank/DDBJ whole genome shotgun (WGS) entry which is preliminary data.</text>
</comment>
<proteinExistence type="predicted"/>
<dbReference type="AlphaFoldDB" id="A0AAP0IIG5"/>
<dbReference type="InterPro" id="IPR015791">
    <property type="entry name" value="Antimic/Inh_G_crystallin-like"/>
</dbReference>
<evidence type="ECO:0000256" key="1">
    <source>
        <dbReference type="SAM" id="SignalP"/>
    </source>
</evidence>